<comment type="caution">
    <text evidence="2">The sequence shown here is derived from an EMBL/GenBank/DDBJ whole genome shotgun (WGS) entry which is preliminary data.</text>
</comment>
<evidence type="ECO:0000313" key="3">
    <source>
        <dbReference type="Proteomes" id="UP001054837"/>
    </source>
</evidence>
<dbReference type="Pfam" id="PF07830">
    <property type="entry name" value="PP2C_C"/>
    <property type="match status" value="1"/>
</dbReference>
<dbReference type="AlphaFoldDB" id="A0AAV4TJK1"/>
<name>A0AAV4TJK1_9ARAC</name>
<evidence type="ECO:0000313" key="2">
    <source>
        <dbReference type="EMBL" id="GIY44967.1"/>
    </source>
</evidence>
<reference evidence="2 3" key="1">
    <citation type="submission" date="2021-06" db="EMBL/GenBank/DDBJ databases">
        <title>Caerostris darwini draft genome.</title>
        <authorList>
            <person name="Kono N."/>
            <person name="Arakawa K."/>
        </authorList>
    </citation>
    <scope>NUCLEOTIDE SEQUENCE [LARGE SCALE GENOMIC DNA]</scope>
</reference>
<sequence length="90" mass="10318">MSVLLVILPGAPKVSKEIAENDREINSEIQNCTKDLIKLLGMTNPQVILRMLIDNDKKIKKIINGLPFSDQLYFKFHIIKEVCNKYNDVC</sequence>
<evidence type="ECO:0000259" key="1">
    <source>
        <dbReference type="Pfam" id="PF07830"/>
    </source>
</evidence>
<dbReference type="GO" id="GO:0000287">
    <property type="term" value="F:magnesium ion binding"/>
    <property type="evidence" value="ECO:0007669"/>
    <property type="project" value="InterPro"/>
</dbReference>
<dbReference type="InterPro" id="IPR012911">
    <property type="entry name" value="PP2C_C"/>
</dbReference>
<proteinExistence type="predicted"/>
<organism evidence="2 3">
    <name type="scientific">Caerostris darwini</name>
    <dbReference type="NCBI Taxonomy" id="1538125"/>
    <lineage>
        <taxon>Eukaryota</taxon>
        <taxon>Metazoa</taxon>
        <taxon>Ecdysozoa</taxon>
        <taxon>Arthropoda</taxon>
        <taxon>Chelicerata</taxon>
        <taxon>Arachnida</taxon>
        <taxon>Araneae</taxon>
        <taxon>Araneomorphae</taxon>
        <taxon>Entelegynae</taxon>
        <taxon>Araneoidea</taxon>
        <taxon>Araneidae</taxon>
        <taxon>Caerostris</taxon>
    </lineage>
</organism>
<dbReference type="GO" id="GO:0004721">
    <property type="term" value="F:phosphoprotein phosphatase activity"/>
    <property type="evidence" value="ECO:0007669"/>
    <property type="project" value="InterPro"/>
</dbReference>
<protein>
    <recommendedName>
        <fullName evidence="1">Protein serine/threonine phosphatase 2C C-terminal domain-containing protein</fullName>
    </recommendedName>
</protein>
<keyword evidence="3" id="KW-1185">Reference proteome</keyword>
<gene>
    <name evidence="2" type="ORF">CDAR_267151</name>
</gene>
<dbReference type="GO" id="GO:0030145">
    <property type="term" value="F:manganese ion binding"/>
    <property type="evidence" value="ECO:0007669"/>
    <property type="project" value="InterPro"/>
</dbReference>
<dbReference type="Proteomes" id="UP001054837">
    <property type="component" value="Unassembled WGS sequence"/>
</dbReference>
<accession>A0AAV4TJK1</accession>
<feature type="domain" description="Protein serine/threonine phosphatase 2C C-terminal" evidence="1">
    <location>
        <begin position="2"/>
        <end position="84"/>
    </location>
</feature>
<dbReference type="EMBL" id="BPLQ01009584">
    <property type="protein sequence ID" value="GIY44967.1"/>
    <property type="molecule type" value="Genomic_DNA"/>
</dbReference>